<dbReference type="Gene3D" id="3.90.70.10">
    <property type="entry name" value="Cysteine proteinases"/>
    <property type="match status" value="1"/>
</dbReference>
<dbReference type="AlphaFoldDB" id="A0A6P7ZC14"/>
<evidence type="ECO:0000313" key="4">
    <source>
        <dbReference type="RefSeq" id="XP_030072920.1"/>
    </source>
</evidence>
<proteinExistence type="predicted"/>
<dbReference type="PANTHER" id="PTHR24006">
    <property type="entry name" value="UBIQUITIN CARBOXYL-TERMINAL HYDROLASE"/>
    <property type="match status" value="1"/>
</dbReference>
<protein>
    <submittedName>
        <fullName evidence="4">Ubiquitin carboxyl-terminal hydrolase 19-like</fullName>
    </submittedName>
</protein>
<dbReference type="GO" id="GO:0005829">
    <property type="term" value="C:cytosol"/>
    <property type="evidence" value="ECO:0007669"/>
    <property type="project" value="TreeGrafter"/>
</dbReference>
<dbReference type="GO" id="GO:0004843">
    <property type="term" value="F:cysteine-type deubiquitinase activity"/>
    <property type="evidence" value="ECO:0007669"/>
    <property type="project" value="InterPro"/>
</dbReference>
<dbReference type="InterPro" id="IPR028889">
    <property type="entry name" value="USP"/>
</dbReference>
<dbReference type="PROSITE" id="PS00973">
    <property type="entry name" value="USP_2"/>
    <property type="match status" value="1"/>
</dbReference>
<dbReference type="RefSeq" id="XP_030072920.1">
    <property type="nucleotide sequence ID" value="XM_030217060.1"/>
</dbReference>
<evidence type="ECO:0000313" key="3">
    <source>
        <dbReference type="Proteomes" id="UP000515156"/>
    </source>
</evidence>
<evidence type="ECO:0000259" key="2">
    <source>
        <dbReference type="PROSITE" id="PS50235"/>
    </source>
</evidence>
<dbReference type="OrthoDB" id="265776at2759"/>
<dbReference type="InterPro" id="IPR050164">
    <property type="entry name" value="Peptidase_C19"/>
</dbReference>
<keyword evidence="3" id="KW-1185">Reference proteome</keyword>
<name>A0A6P7ZC14_9AMPH</name>
<dbReference type="SUPFAM" id="SSF54001">
    <property type="entry name" value="Cysteine proteinases"/>
    <property type="match status" value="1"/>
</dbReference>
<dbReference type="InterPro" id="IPR001394">
    <property type="entry name" value="Peptidase_C19_UCH"/>
</dbReference>
<dbReference type="GO" id="GO:0005634">
    <property type="term" value="C:nucleus"/>
    <property type="evidence" value="ECO:0007669"/>
    <property type="project" value="TreeGrafter"/>
</dbReference>
<gene>
    <name evidence="4" type="primary">LOC115479228</name>
</gene>
<organism evidence="3 4">
    <name type="scientific">Microcaecilia unicolor</name>
    <dbReference type="NCBI Taxonomy" id="1415580"/>
    <lineage>
        <taxon>Eukaryota</taxon>
        <taxon>Metazoa</taxon>
        <taxon>Chordata</taxon>
        <taxon>Craniata</taxon>
        <taxon>Vertebrata</taxon>
        <taxon>Euteleostomi</taxon>
        <taxon>Amphibia</taxon>
        <taxon>Gymnophiona</taxon>
        <taxon>Siphonopidae</taxon>
        <taxon>Microcaecilia</taxon>
    </lineage>
</organism>
<dbReference type="InParanoid" id="A0A6P7ZC14"/>
<dbReference type="GeneID" id="115479228"/>
<feature type="compositionally biased region" description="Polar residues" evidence="1">
    <location>
        <begin position="196"/>
        <end position="214"/>
    </location>
</feature>
<dbReference type="Proteomes" id="UP000515156">
    <property type="component" value="Chromosome 10"/>
</dbReference>
<dbReference type="InterPro" id="IPR038765">
    <property type="entry name" value="Papain-like_cys_pep_sf"/>
</dbReference>
<dbReference type="KEGG" id="muo:115479228"/>
<dbReference type="GO" id="GO:0016579">
    <property type="term" value="P:protein deubiquitination"/>
    <property type="evidence" value="ECO:0007669"/>
    <property type="project" value="InterPro"/>
</dbReference>
<feature type="domain" description="USP" evidence="2">
    <location>
        <begin position="1"/>
        <end position="138"/>
    </location>
</feature>
<dbReference type="PANTHER" id="PTHR24006:SF899">
    <property type="entry name" value="UBIQUITIN CARBOXYL-TERMINAL HYDROLASE"/>
    <property type="match status" value="1"/>
</dbReference>
<sequence length="214" mass="24800">MKEENAIYCDGECQRKTATELTYKFTHLPPVLVLQLKRFEFDFSFGKFRKNDKTIEIPWTLLVDCNQEERKYELFAICNHYGSCLGGHYTAFVKLQSDLSSGWYEFNDQSVWTLDKKMNENQHSLRSEFAYLLMYKRTSHAPSECESPLQEQVSPEAAQPTKYECIQGNLSENFKTMTMEQIYVETTDGHMGSKGSLPQNTVEPKVTNSSTHRN</sequence>
<reference evidence="4" key="1">
    <citation type="submission" date="2025-08" db="UniProtKB">
        <authorList>
            <consortium name="RefSeq"/>
        </authorList>
    </citation>
    <scope>IDENTIFICATION</scope>
</reference>
<dbReference type="CDD" id="cd02257">
    <property type="entry name" value="Peptidase_C19"/>
    <property type="match status" value="1"/>
</dbReference>
<dbReference type="PROSITE" id="PS50235">
    <property type="entry name" value="USP_3"/>
    <property type="match status" value="1"/>
</dbReference>
<feature type="region of interest" description="Disordered" evidence="1">
    <location>
        <begin position="188"/>
        <end position="214"/>
    </location>
</feature>
<evidence type="ECO:0000256" key="1">
    <source>
        <dbReference type="SAM" id="MobiDB-lite"/>
    </source>
</evidence>
<dbReference type="InterPro" id="IPR018200">
    <property type="entry name" value="USP_CS"/>
</dbReference>
<accession>A0A6P7ZC14</accession>
<dbReference type="Pfam" id="PF00443">
    <property type="entry name" value="UCH"/>
    <property type="match status" value="1"/>
</dbReference>